<keyword evidence="13" id="KW-1185">Reference proteome</keyword>
<dbReference type="PANTHER" id="PTHR33121:SF79">
    <property type="entry name" value="CYCLIC DI-GMP PHOSPHODIESTERASE PDED-RELATED"/>
    <property type="match status" value="1"/>
</dbReference>
<name>A0A7C9VEX9_9HYPH</name>
<dbReference type="GO" id="GO:0071111">
    <property type="term" value="F:cyclic-guanylate-specific phosphodiesterase activity"/>
    <property type="evidence" value="ECO:0007669"/>
    <property type="project" value="UniProtKB-EC"/>
</dbReference>
<dbReference type="EMBL" id="JAAKZG010000011">
    <property type="protein sequence ID" value="NGN43709.1"/>
    <property type="molecule type" value="Genomic_DNA"/>
</dbReference>
<dbReference type="CDD" id="cd01948">
    <property type="entry name" value="EAL"/>
    <property type="match status" value="1"/>
</dbReference>
<protein>
    <recommendedName>
        <fullName evidence="2">cyclic-guanylate-specific phosphodiesterase</fullName>
        <ecNumber evidence="2">3.1.4.52</ecNumber>
    </recommendedName>
</protein>
<evidence type="ECO:0000313" key="12">
    <source>
        <dbReference type="EMBL" id="NGN43709.1"/>
    </source>
</evidence>
<evidence type="ECO:0000313" key="13">
    <source>
        <dbReference type="Proteomes" id="UP000481252"/>
    </source>
</evidence>
<evidence type="ECO:0000256" key="4">
    <source>
        <dbReference type="ARBA" id="ARBA00022636"/>
    </source>
</evidence>
<evidence type="ECO:0000256" key="5">
    <source>
        <dbReference type="ARBA" id="ARBA00022692"/>
    </source>
</evidence>
<feature type="transmembrane region" description="Helical" evidence="10">
    <location>
        <begin position="240"/>
        <end position="260"/>
    </location>
</feature>
<keyword evidence="8 10" id="KW-0472">Membrane</keyword>
<dbReference type="PANTHER" id="PTHR33121">
    <property type="entry name" value="CYCLIC DI-GMP PHOSPHODIESTERASE PDEF"/>
    <property type="match status" value="1"/>
</dbReference>
<dbReference type="AlphaFoldDB" id="A0A7C9VEX9"/>
<keyword evidence="4" id="KW-0973">c-di-GMP</keyword>
<evidence type="ECO:0000256" key="7">
    <source>
        <dbReference type="ARBA" id="ARBA00022989"/>
    </source>
</evidence>
<dbReference type="PROSITE" id="PS50883">
    <property type="entry name" value="EAL"/>
    <property type="match status" value="1"/>
</dbReference>
<comment type="catalytic activity">
    <reaction evidence="9">
        <text>3',3'-c-di-GMP + H2O = 5'-phosphoguanylyl(3'-&gt;5')guanosine + H(+)</text>
        <dbReference type="Rhea" id="RHEA:24902"/>
        <dbReference type="ChEBI" id="CHEBI:15377"/>
        <dbReference type="ChEBI" id="CHEBI:15378"/>
        <dbReference type="ChEBI" id="CHEBI:58754"/>
        <dbReference type="ChEBI" id="CHEBI:58805"/>
        <dbReference type="EC" id="3.1.4.52"/>
    </reaction>
</comment>
<evidence type="ECO:0000256" key="3">
    <source>
        <dbReference type="ARBA" id="ARBA00022475"/>
    </source>
</evidence>
<proteinExistence type="predicted"/>
<evidence type="ECO:0000256" key="8">
    <source>
        <dbReference type="ARBA" id="ARBA00023136"/>
    </source>
</evidence>
<feature type="domain" description="EAL" evidence="11">
    <location>
        <begin position="264"/>
        <end position="516"/>
    </location>
</feature>
<sequence>MEMRRSRIIATGVLLALLGAAIPIAAMAYMSWAIAVQKEQSLLKLFADRTIVRANSTFREAKDALDAVEATPFIPCSDEHIARMRVLTVNTPAIEEMGYFENGFLRCTSWGQTEGKIALTPADYVTPDGLDVKLRTKPRVTQGNPMMALRHGRHNVLVVPSRFVDVLVDDSMSLALANDQGTLIDTLNAPDAELIKSAIGNPQEGMTNDALYAVARGNGLVAVVTEPRASLAGKLRNEQMFLLPIGAFIAAFIVGVVVWLSRKQLSPLGELAIAVRNREFIVHYQPIIELKTGICVGAEALVRWKRPDGSIVRPDLFIPLAEDSGLIMPITDQVFEAIVFDLNRMLVEDRTLHIAINICAADIKSGRILDFIEDRLRHTGIRPTQIWLEATERSFIDIDAARVTLGRARAFGHSVAIDDFGTGYSSLQYLQGLPMDALKIDKSFVDTVGKNTATSSVTSHIIDMAKALGLYTVAEGIETTEQADYLKAQGVDFGQGWLFSKALPAAEFIAYHRRSKEIYGTAPEVIQVAAVAGSARG</sequence>
<reference evidence="12 13" key="1">
    <citation type="submission" date="2020-02" db="EMBL/GenBank/DDBJ databases">
        <title>Genome sequence of the type strain CGMCC 1.15528 of Mesorhizobium zhangyense.</title>
        <authorList>
            <person name="Gao J."/>
            <person name="Sun J."/>
        </authorList>
    </citation>
    <scope>NUCLEOTIDE SEQUENCE [LARGE SCALE GENOMIC DNA]</scope>
    <source>
        <strain evidence="12 13">CGMCC 1.15528</strain>
    </source>
</reference>
<dbReference type="InterPro" id="IPR035919">
    <property type="entry name" value="EAL_sf"/>
</dbReference>
<comment type="subcellular location">
    <subcellularLocation>
        <location evidence="1">Cell membrane</location>
        <topology evidence="1">Multi-pass membrane protein</topology>
    </subcellularLocation>
</comment>
<dbReference type="Gene3D" id="3.20.20.450">
    <property type="entry name" value="EAL domain"/>
    <property type="match status" value="1"/>
</dbReference>
<evidence type="ECO:0000256" key="1">
    <source>
        <dbReference type="ARBA" id="ARBA00004651"/>
    </source>
</evidence>
<dbReference type="InterPro" id="IPR050706">
    <property type="entry name" value="Cyclic-di-GMP_PDE-like"/>
</dbReference>
<keyword evidence="3" id="KW-1003">Cell membrane</keyword>
<dbReference type="Pfam" id="PF00563">
    <property type="entry name" value="EAL"/>
    <property type="match status" value="1"/>
</dbReference>
<dbReference type="EC" id="3.1.4.52" evidence="2"/>
<comment type="caution">
    <text evidence="12">The sequence shown here is derived from an EMBL/GenBank/DDBJ whole genome shotgun (WGS) entry which is preliminary data.</text>
</comment>
<dbReference type="SMART" id="SM00052">
    <property type="entry name" value="EAL"/>
    <property type="match status" value="1"/>
</dbReference>
<dbReference type="Proteomes" id="UP000481252">
    <property type="component" value="Unassembled WGS sequence"/>
</dbReference>
<dbReference type="SUPFAM" id="SSF141868">
    <property type="entry name" value="EAL domain-like"/>
    <property type="match status" value="1"/>
</dbReference>
<dbReference type="Pfam" id="PF12792">
    <property type="entry name" value="CSS-motif"/>
    <property type="match status" value="1"/>
</dbReference>
<dbReference type="GO" id="GO:0005886">
    <property type="term" value="C:plasma membrane"/>
    <property type="evidence" value="ECO:0007669"/>
    <property type="project" value="UniProtKB-SubCell"/>
</dbReference>
<keyword evidence="5 10" id="KW-0812">Transmembrane</keyword>
<accession>A0A7C9VEX9</accession>
<keyword evidence="7 10" id="KW-1133">Transmembrane helix</keyword>
<evidence type="ECO:0000256" key="9">
    <source>
        <dbReference type="ARBA" id="ARBA00034290"/>
    </source>
</evidence>
<gene>
    <name evidence="12" type="ORF">G6N74_21845</name>
</gene>
<dbReference type="InterPro" id="IPR001633">
    <property type="entry name" value="EAL_dom"/>
</dbReference>
<dbReference type="RefSeq" id="WP_165120134.1">
    <property type="nucleotide sequence ID" value="NZ_JAAKZG010000011.1"/>
</dbReference>
<dbReference type="InterPro" id="IPR024744">
    <property type="entry name" value="CSS-motif_dom"/>
</dbReference>
<evidence type="ECO:0000256" key="2">
    <source>
        <dbReference type="ARBA" id="ARBA00012282"/>
    </source>
</evidence>
<evidence type="ECO:0000256" key="10">
    <source>
        <dbReference type="SAM" id="Phobius"/>
    </source>
</evidence>
<keyword evidence="6" id="KW-0378">Hydrolase</keyword>
<evidence type="ECO:0000259" key="11">
    <source>
        <dbReference type="PROSITE" id="PS50883"/>
    </source>
</evidence>
<organism evidence="12 13">
    <name type="scientific">Mesorhizobium zhangyense</name>
    <dbReference type="NCBI Taxonomy" id="1776730"/>
    <lineage>
        <taxon>Bacteria</taxon>
        <taxon>Pseudomonadati</taxon>
        <taxon>Pseudomonadota</taxon>
        <taxon>Alphaproteobacteria</taxon>
        <taxon>Hyphomicrobiales</taxon>
        <taxon>Phyllobacteriaceae</taxon>
        <taxon>Mesorhizobium</taxon>
    </lineage>
</organism>
<evidence type="ECO:0000256" key="6">
    <source>
        <dbReference type="ARBA" id="ARBA00022801"/>
    </source>
</evidence>